<evidence type="ECO:0000256" key="1">
    <source>
        <dbReference type="ARBA" id="ARBA00022884"/>
    </source>
</evidence>
<dbReference type="PANTHER" id="PTHR23003">
    <property type="entry name" value="RNA RECOGNITION MOTIF RRM DOMAIN CONTAINING PROTEIN"/>
    <property type="match status" value="1"/>
</dbReference>
<feature type="compositionally biased region" description="Basic and acidic residues" evidence="3">
    <location>
        <begin position="23"/>
        <end position="53"/>
    </location>
</feature>
<evidence type="ECO:0000256" key="2">
    <source>
        <dbReference type="PROSITE-ProRule" id="PRU00176"/>
    </source>
</evidence>
<dbReference type="GeneID" id="54471532"/>
<protein>
    <recommendedName>
        <fullName evidence="4">RRM domain-containing protein</fullName>
    </recommendedName>
</protein>
<dbReference type="PROSITE" id="PS50102">
    <property type="entry name" value="RRM"/>
    <property type="match status" value="3"/>
</dbReference>
<sequence length="478" mass="51043">MKQRDRSRTRSPERRHRSRSRSPSRDRDREYRSSRRDRSPVNGHHDSGYDRSRAPAPSRSYEDRNQSREQMMSNLRETSQQDRRVYVGNLSYDVKWHHLKDFMRTAGDVLFADVLLLPNGMSKGCGIVEYATRDQAQTAISTLSNQQLMGRLVYVREDRETEPRFAAAGPPGGGRGGYDGGYGGRGGFQGGYGGGMGGATRQIFVSNLPFQVGWQDLKDLFRQAAVSGNVIRADVHLAPDGRPKGSGIVAFDNPDDAQNAIAQFNGYDWQGRILEVREDRYAGAGGPPGGFGGRGNFGGQGFRGGYGGGGFNRGGFGGGFGGRGGYGGGFGGRGGYGGGGFASGPPAGAGYGGGNAPAPAAVAPNPFTDNATSGTEPGPVIFVRNLPWSTSNDDLIELFTTIGEVKRAEIQYEPNGRSRGSGVVEFGNQEDAATAITKFTGYVYGGRPLGLTYVKYLGQGGDMMDGAEPTGSLQEQMM</sequence>
<feature type="domain" description="RRM" evidence="4">
    <location>
        <begin position="379"/>
        <end position="456"/>
    </location>
</feature>
<feature type="compositionally biased region" description="Basic and acidic residues" evidence="3">
    <location>
        <begin position="1"/>
        <end position="12"/>
    </location>
</feature>
<dbReference type="SUPFAM" id="SSF54928">
    <property type="entry name" value="RNA-binding domain, RBD"/>
    <property type="match status" value="3"/>
</dbReference>
<accession>A0A6A6Q3Q8</accession>
<feature type="region of interest" description="Disordered" evidence="3">
    <location>
        <begin position="1"/>
        <end position="80"/>
    </location>
</feature>
<keyword evidence="6" id="KW-1185">Reference proteome</keyword>
<dbReference type="InterPro" id="IPR012677">
    <property type="entry name" value="Nucleotide-bd_a/b_plait_sf"/>
</dbReference>
<gene>
    <name evidence="5" type="ORF">BDY17DRAFT_244429</name>
</gene>
<dbReference type="RefSeq" id="XP_033593609.1">
    <property type="nucleotide sequence ID" value="XM_033730530.1"/>
</dbReference>
<dbReference type="Pfam" id="PF00076">
    <property type="entry name" value="RRM_1"/>
    <property type="match status" value="3"/>
</dbReference>
<dbReference type="SMART" id="SM00360">
    <property type="entry name" value="RRM"/>
    <property type="match status" value="3"/>
</dbReference>
<name>A0A6A6Q3Q8_9PEZI</name>
<feature type="domain" description="RRM" evidence="4">
    <location>
        <begin position="83"/>
        <end position="160"/>
    </location>
</feature>
<dbReference type="GO" id="GO:0003729">
    <property type="term" value="F:mRNA binding"/>
    <property type="evidence" value="ECO:0007669"/>
    <property type="project" value="TreeGrafter"/>
</dbReference>
<dbReference type="EMBL" id="MU001631">
    <property type="protein sequence ID" value="KAF2487040.1"/>
    <property type="molecule type" value="Genomic_DNA"/>
</dbReference>
<keyword evidence="1 2" id="KW-0694">RNA-binding</keyword>
<dbReference type="InterPro" id="IPR050374">
    <property type="entry name" value="RRT5_SRSF_SR"/>
</dbReference>
<feature type="domain" description="RRM" evidence="4">
    <location>
        <begin position="201"/>
        <end position="281"/>
    </location>
</feature>
<dbReference type="FunFam" id="3.30.70.330:FF:000145">
    <property type="entry name" value="Putative RNP domain-containing protein"/>
    <property type="match status" value="1"/>
</dbReference>
<dbReference type="GO" id="GO:1990904">
    <property type="term" value="C:ribonucleoprotein complex"/>
    <property type="evidence" value="ECO:0007669"/>
    <property type="project" value="TreeGrafter"/>
</dbReference>
<organism evidence="5 6">
    <name type="scientific">Neohortaea acidophila</name>
    <dbReference type="NCBI Taxonomy" id="245834"/>
    <lineage>
        <taxon>Eukaryota</taxon>
        <taxon>Fungi</taxon>
        <taxon>Dikarya</taxon>
        <taxon>Ascomycota</taxon>
        <taxon>Pezizomycotina</taxon>
        <taxon>Dothideomycetes</taxon>
        <taxon>Dothideomycetidae</taxon>
        <taxon>Mycosphaerellales</taxon>
        <taxon>Teratosphaeriaceae</taxon>
        <taxon>Neohortaea</taxon>
    </lineage>
</organism>
<dbReference type="Proteomes" id="UP000799767">
    <property type="component" value="Unassembled WGS sequence"/>
</dbReference>
<dbReference type="AlphaFoldDB" id="A0A6A6Q3Q8"/>
<evidence type="ECO:0000313" key="5">
    <source>
        <dbReference type="EMBL" id="KAF2487040.1"/>
    </source>
</evidence>
<proteinExistence type="predicted"/>
<dbReference type="PANTHER" id="PTHR23003:SF3">
    <property type="entry name" value="FI21236P1-RELATED"/>
    <property type="match status" value="1"/>
</dbReference>
<dbReference type="FunFam" id="3.30.70.330:FF:000280">
    <property type="entry name" value="RNA-binding domain-containing protein"/>
    <property type="match status" value="1"/>
</dbReference>
<dbReference type="OrthoDB" id="1049195at2759"/>
<dbReference type="InterPro" id="IPR000504">
    <property type="entry name" value="RRM_dom"/>
</dbReference>
<dbReference type="GO" id="GO:0005634">
    <property type="term" value="C:nucleus"/>
    <property type="evidence" value="ECO:0007669"/>
    <property type="project" value="TreeGrafter"/>
</dbReference>
<dbReference type="FunFam" id="3.30.70.330:FF:000232">
    <property type="entry name" value="RNA-binding domain-containing protein"/>
    <property type="match status" value="1"/>
</dbReference>
<feature type="compositionally biased region" description="Polar residues" evidence="3">
    <location>
        <begin position="68"/>
        <end position="78"/>
    </location>
</feature>
<evidence type="ECO:0000313" key="6">
    <source>
        <dbReference type="Proteomes" id="UP000799767"/>
    </source>
</evidence>
<dbReference type="InterPro" id="IPR035979">
    <property type="entry name" value="RBD_domain_sf"/>
</dbReference>
<evidence type="ECO:0000259" key="4">
    <source>
        <dbReference type="PROSITE" id="PS50102"/>
    </source>
</evidence>
<feature type="compositionally biased region" description="Basic residues" evidence="3">
    <location>
        <begin position="13"/>
        <end position="22"/>
    </location>
</feature>
<dbReference type="Gene3D" id="3.30.70.330">
    <property type="match status" value="3"/>
</dbReference>
<dbReference type="GO" id="GO:0005737">
    <property type="term" value="C:cytoplasm"/>
    <property type="evidence" value="ECO:0007669"/>
    <property type="project" value="TreeGrafter"/>
</dbReference>
<reference evidence="5" key="1">
    <citation type="journal article" date="2020" name="Stud. Mycol.">
        <title>101 Dothideomycetes genomes: a test case for predicting lifestyles and emergence of pathogens.</title>
        <authorList>
            <person name="Haridas S."/>
            <person name="Albert R."/>
            <person name="Binder M."/>
            <person name="Bloem J."/>
            <person name="Labutti K."/>
            <person name="Salamov A."/>
            <person name="Andreopoulos B."/>
            <person name="Baker S."/>
            <person name="Barry K."/>
            <person name="Bills G."/>
            <person name="Bluhm B."/>
            <person name="Cannon C."/>
            <person name="Castanera R."/>
            <person name="Culley D."/>
            <person name="Daum C."/>
            <person name="Ezra D."/>
            <person name="Gonzalez J."/>
            <person name="Henrissat B."/>
            <person name="Kuo A."/>
            <person name="Liang C."/>
            <person name="Lipzen A."/>
            <person name="Lutzoni F."/>
            <person name="Magnuson J."/>
            <person name="Mondo S."/>
            <person name="Nolan M."/>
            <person name="Ohm R."/>
            <person name="Pangilinan J."/>
            <person name="Park H.-J."/>
            <person name="Ramirez L."/>
            <person name="Alfaro M."/>
            <person name="Sun H."/>
            <person name="Tritt A."/>
            <person name="Yoshinaga Y."/>
            <person name="Zwiers L.-H."/>
            <person name="Turgeon B."/>
            <person name="Goodwin S."/>
            <person name="Spatafora J."/>
            <person name="Crous P."/>
            <person name="Grigoriev I."/>
        </authorList>
    </citation>
    <scope>NUCLEOTIDE SEQUENCE</scope>
    <source>
        <strain evidence="5">CBS 113389</strain>
    </source>
</reference>
<evidence type="ECO:0000256" key="3">
    <source>
        <dbReference type="SAM" id="MobiDB-lite"/>
    </source>
</evidence>
<dbReference type="CDD" id="cd00590">
    <property type="entry name" value="RRM_SF"/>
    <property type="match status" value="1"/>
</dbReference>